<comment type="catalytic activity">
    <reaction evidence="1">
        <text>[(1-&gt;4)-alpha-D-glucosyl](n) + phosphate = [(1-&gt;4)-alpha-D-glucosyl](n-1) + alpha-D-glucose 1-phosphate</text>
        <dbReference type="Rhea" id="RHEA:41732"/>
        <dbReference type="Rhea" id="RHEA-COMP:9584"/>
        <dbReference type="Rhea" id="RHEA-COMP:9586"/>
        <dbReference type="ChEBI" id="CHEBI:15444"/>
        <dbReference type="ChEBI" id="CHEBI:43474"/>
        <dbReference type="ChEBI" id="CHEBI:58601"/>
        <dbReference type="EC" id="2.4.1.1"/>
    </reaction>
</comment>
<dbReference type="PIRSF" id="PIRSF000460">
    <property type="entry name" value="Pprylas_GlgP"/>
    <property type="match status" value="1"/>
</dbReference>
<reference evidence="14 15" key="1">
    <citation type="submission" date="2018-11" db="EMBL/GenBank/DDBJ databases">
        <title>Whole genome sequence of Streptomyces chrestomyceticus NBRC 13444(T).</title>
        <authorList>
            <person name="Komaki H."/>
            <person name="Tamura T."/>
        </authorList>
    </citation>
    <scope>NUCLEOTIDE SEQUENCE [LARGE SCALE GENOMIC DNA]</scope>
    <source>
        <strain evidence="14 15">NBRC 13444</strain>
    </source>
</reference>
<evidence type="ECO:0000256" key="8">
    <source>
        <dbReference type="ARBA" id="ARBA00022898"/>
    </source>
</evidence>
<dbReference type="InterPro" id="IPR000811">
    <property type="entry name" value="Glyco_trans_35"/>
</dbReference>
<dbReference type="PROSITE" id="PS00102">
    <property type="entry name" value="PHOSPHORYLASE"/>
    <property type="match status" value="1"/>
</dbReference>
<organism evidence="14 15">
    <name type="scientific">Streptomyces chrestomyceticus JCM 4735</name>
    <dbReference type="NCBI Taxonomy" id="1306181"/>
    <lineage>
        <taxon>Bacteria</taxon>
        <taxon>Bacillati</taxon>
        <taxon>Actinomycetota</taxon>
        <taxon>Actinomycetes</taxon>
        <taxon>Kitasatosporales</taxon>
        <taxon>Streptomycetaceae</taxon>
        <taxon>Streptomyces</taxon>
    </lineage>
</organism>
<evidence type="ECO:0000256" key="2">
    <source>
        <dbReference type="ARBA" id="ARBA00001933"/>
    </source>
</evidence>
<dbReference type="AlphaFoldDB" id="A0A7U9KTX3"/>
<keyword evidence="9" id="KW-0119">Carbohydrate metabolism</keyword>
<accession>A0A7U9KTX3</accession>
<evidence type="ECO:0000259" key="13">
    <source>
        <dbReference type="Pfam" id="PF11897"/>
    </source>
</evidence>
<dbReference type="Pfam" id="PF11897">
    <property type="entry name" value="DUF3417"/>
    <property type="match status" value="1"/>
</dbReference>
<evidence type="ECO:0000256" key="9">
    <source>
        <dbReference type="ARBA" id="ARBA00023277"/>
    </source>
</evidence>
<evidence type="ECO:0000256" key="11">
    <source>
        <dbReference type="PIRSR" id="PIRSR000460-1"/>
    </source>
</evidence>
<dbReference type="Proteomes" id="UP000287830">
    <property type="component" value="Unassembled WGS sequence"/>
</dbReference>
<evidence type="ECO:0000256" key="5">
    <source>
        <dbReference type="ARBA" id="ARBA00022533"/>
    </source>
</evidence>
<evidence type="ECO:0000256" key="4">
    <source>
        <dbReference type="ARBA" id="ARBA00012591"/>
    </source>
</evidence>
<dbReference type="GO" id="GO:0030170">
    <property type="term" value="F:pyridoxal phosphate binding"/>
    <property type="evidence" value="ECO:0007669"/>
    <property type="project" value="InterPro"/>
</dbReference>
<comment type="cofactor">
    <cofactor evidence="2">
        <name>pyridoxal 5'-phosphate</name>
        <dbReference type="ChEBI" id="CHEBI:597326"/>
    </cofactor>
</comment>
<evidence type="ECO:0000256" key="6">
    <source>
        <dbReference type="ARBA" id="ARBA00022676"/>
    </source>
</evidence>
<dbReference type="NCBIfam" id="TIGR02094">
    <property type="entry name" value="more_P_ylases"/>
    <property type="match status" value="1"/>
</dbReference>
<dbReference type="Gene3D" id="3.40.50.2000">
    <property type="entry name" value="Glycogen Phosphorylase B"/>
    <property type="match status" value="3"/>
</dbReference>
<feature type="domain" description="DUF3417" evidence="13">
    <location>
        <begin position="79"/>
        <end position="191"/>
    </location>
</feature>
<dbReference type="PANTHER" id="PTHR42655:SF1">
    <property type="entry name" value="GLYCOGEN PHOSPHORYLASE"/>
    <property type="match status" value="1"/>
</dbReference>
<dbReference type="PANTHER" id="PTHR42655">
    <property type="entry name" value="GLYCOGEN PHOSPHORYLASE"/>
    <property type="match status" value="1"/>
</dbReference>
<sequence>MGRAAFRRPGVPGRAPGWPEGALRVTGSAERVTPQEAYRSWQLASGSDRIPGYRANRTAVRRYRRSVKAIRRFTVRPVLPEPLRPLSDLARNLRWSWHPETRELFHAIAPAGRRRAGLDPVRLLSTVSAERLAELAGDRRFLRRLGAAADDLQDYLSGQRWYQGAQQGGRDGRLPEAVAYFSPEFGITAALPQYSGGLGILAGDHLKAASDLGVPLIGVGLLYRHGYFRQSLSREGWQQEHYPVLDPNELPLDLLREADGSPAQVALALPGGRRLRSVVWVARVGRVPLLLLDSDVEENGPGERDVTDRLYGGGSEHRLLQEMLLGIGGVRAVRTYCRLTGHAAPEVFHTNEGHAGFLGLERIRELADAGREGGPGEAGGPVGLDFDGALETVRAGTVFTTHTPVPAGIDRFDRELVARHFGEAAELPGIDVERILALGLETYPGGEPNCFNMAVMGLRLAQRANGVSTLHGRVSREMFAGLWPGFDPEDVPITSVTNGVHAPTWVAPEVFRLGARQIGAGRTEDALSVGDSRRWSAVADIPDADVWDLRRGLREQLVEEVRRRLHVSWRQRGAGAAELGWIDGVLDPEVLTIGFARRVPSYKRLTLMLRDRDRLMDLLLHPERPVQIVVAGKAHPADDGGKRLVQELVRFADDPRVRQRLVFLPDYGMAMAQKLYPGCDVWLNNPLRPLEACGTSGMKAALNGCLNLSVLDGWWDEWYEPDFGWSIPTADGHATDENRRDELEANALYELLEQRVAPRFYDRDEAGVPQRWVEMVRQTLVNLGPKVLAGRMVREYVERLYAPAARSQRALTPQAATELAAWKTRVRAAWPQVAVDHVETGALVVDRAEPAGVPGAPPNGSAELGATLALRVRVALGDLAPDDVEVQVVSGRVDESDRITDATTVPLKPTGGPDLEGRWLYEGPLALDRTGSFGYTVRVLPAHRLLATAAEMGLLAVPSEATGEEAGVLMR</sequence>
<dbReference type="InterPro" id="IPR035090">
    <property type="entry name" value="Pyridoxal_P_attach_site"/>
</dbReference>
<dbReference type="EC" id="2.4.1.1" evidence="4"/>
<keyword evidence="7" id="KW-0808">Transferase</keyword>
<evidence type="ECO:0000256" key="1">
    <source>
        <dbReference type="ARBA" id="ARBA00001275"/>
    </source>
</evidence>
<dbReference type="InterPro" id="IPR024517">
    <property type="entry name" value="Glycogen_phosphorylase_DUF3417"/>
</dbReference>
<dbReference type="InterPro" id="IPR011834">
    <property type="entry name" value="Agluc_phsphrylas"/>
</dbReference>
<gene>
    <name evidence="14" type="ORF">OEIGOIKO_02481</name>
</gene>
<dbReference type="EMBL" id="BHZC01000001">
    <property type="protein sequence ID" value="GCD34742.1"/>
    <property type="molecule type" value="Genomic_DNA"/>
</dbReference>
<keyword evidence="5" id="KW-0021">Allosteric enzyme</keyword>
<dbReference type="SUPFAM" id="SSF53756">
    <property type="entry name" value="UDP-Glycosyltransferase/glycogen phosphorylase"/>
    <property type="match status" value="1"/>
</dbReference>
<dbReference type="GO" id="GO:0005975">
    <property type="term" value="P:carbohydrate metabolic process"/>
    <property type="evidence" value="ECO:0007669"/>
    <property type="project" value="InterPro"/>
</dbReference>
<dbReference type="InterPro" id="IPR052182">
    <property type="entry name" value="Glycogen/Maltodextrin_Phosph"/>
</dbReference>
<feature type="region of interest" description="Disordered" evidence="12">
    <location>
        <begin position="1"/>
        <end position="20"/>
    </location>
</feature>
<comment type="similarity">
    <text evidence="3">Belongs to the glycogen phosphorylase family.</text>
</comment>
<keyword evidence="8 11" id="KW-0663">Pyridoxal phosphate</keyword>
<evidence type="ECO:0000313" key="15">
    <source>
        <dbReference type="Proteomes" id="UP000287830"/>
    </source>
</evidence>
<proteinExistence type="inferred from homology"/>
<name>A0A7U9KTX3_9ACTN</name>
<evidence type="ECO:0000313" key="14">
    <source>
        <dbReference type="EMBL" id="GCD34742.1"/>
    </source>
</evidence>
<dbReference type="GO" id="GO:0008184">
    <property type="term" value="F:glycogen phosphorylase activity"/>
    <property type="evidence" value="ECO:0007669"/>
    <property type="project" value="InterPro"/>
</dbReference>
<comment type="caution">
    <text evidence="14">The sequence shown here is derived from an EMBL/GenBank/DDBJ whole genome shotgun (WGS) entry which is preliminary data.</text>
</comment>
<keyword evidence="6" id="KW-0328">Glycosyltransferase</keyword>
<evidence type="ECO:0000256" key="7">
    <source>
        <dbReference type="ARBA" id="ARBA00022679"/>
    </source>
</evidence>
<evidence type="ECO:0000256" key="12">
    <source>
        <dbReference type="SAM" id="MobiDB-lite"/>
    </source>
</evidence>
<feature type="modified residue" description="N6-(pyridoxal phosphate)lysine" evidence="11">
    <location>
        <position position="699"/>
    </location>
</feature>
<dbReference type="Pfam" id="PF00343">
    <property type="entry name" value="Phosphorylase"/>
    <property type="match status" value="1"/>
</dbReference>
<comment type="function">
    <text evidence="10">Phosphorylase is an important allosteric enzyme in carbohydrate metabolism. Enzymes from different sources differ in their regulatory mechanisms and in their natural substrates. However, all known phosphorylases share catalytic and structural properties.</text>
</comment>
<protein>
    <recommendedName>
        <fullName evidence="4">glycogen phosphorylase</fullName>
        <ecNumber evidence="4">2.4.1.1</ecNumber>
    </recommendedName>
</protein>
<evidence type="ECO:0000256" key="10">
    <source>
        <dbReference type="ARBA" id="ARBA00025174"/>
    </source>
</evidence>
<evidence type="ECO:0000256" key="3">
    <source>
        <dbReference type="ARBA" id="ARBA00006047"/>
    </source>
</evidence>